<name>A0ABW4PUH0_9MICO</name>
<protein>
    <submittedName>
        <fullName evidence="2">VOC family protein</fullName>
    </submittedName>
</protein>
<proteinExistence type="predicted"/>
<dbReference type="SUPFAM" id="SSF54593">
    <property type="entry name" value="Glyoxalase/Bleomycin resistance protein/Dihydroxybiphenyl dioxygenase"/>
    <property type="match status" value="1"/>
</dbReference>
<keyword evidence="3" id="KW-1185">Reference proteome</keyword>
<dbReference type="EMBL" id="JBHUFL010000002">
    <property type="protein sequence ID" value="MFD1834023.1"/>
    <property type="molecule type" value="Genomic_DNA"/>
</dbReference>
<organism evidence="2 3">
    <name type="scientific">Brachybacterium rhamnosum</name>
    <dbReference type="NCBI Taxonomy" id="173361"/>
    <lineage>
        <taxon>Bacteria</taxon>
        <taxon>Bacillati</taxon>
        <taxon>Actinomycetota</taxon>
        <taxon>Actinomycetes</taxon>
        <taxon>Micrococcales</taxon>
        <taxon>Dermabacteraceae</taxon>
        <taxon>Brachybacterium</taxon>
    </lineage>
</organism>
<dbReference type="Gene3D" id="3.10.180.10">
    <property type="entry name" value="2,3-Dihydroxybiphenyl 1,2-Dioxygenase, domain 1"/>
    <property type="match status" value="1"/>
</dbReference>
<evidence type="ECO:0000259" key="1">
    <source>
        <dbReference type="Pfam" id="PF18029"/>
    </source>
</evidence>
<evidence type="ECO:0000313" key="2">
    <source>
        <dbReference type="EMBL" id="MFD1834023.1"/>
    </source>
</evidence>
<reference evidence="3" key="1">
    <citation type="journal article" date="2019" name="Int. J. Syst. Evol. Microbiol.">
        <title>The Global Catalogue of Microorganisms (GCM) 10K type strain sequencing project: providing services to taxonomists for standard genome sequencing and annotation.</title>
        <authorList>
            <consortium name="The Broad Institute Genomics Platform"/>
            <consortium name="The Broad Institute Genome Sequencing Center for Infectious Disease"/>
            <person name="Wu L."/>
            <person name="Ma J."/>
        </authorList>
    </citation>
    <scope>NUCLEOTIDE SEQUENCE [LARGE SCALE GENOMIC DNA]</scope>
    <source>
        <strain evidence="3">JCM 11650</strain>
    </source>
</reference>
<evidence type="ECO:0000313" key="3">
    <source>
        <dbReference type="Proteomes" id="UP001597280"/>
    </source>
</evidence>
<dbReference type="RefSeq" id="WP_343903469.1">
    <property type="nucleotide sequence ID" value="NZ_BAAAIS010000002.1"/>
</dbReference>
<dbReference type="PANTHER" id="PTHR35908:SF1">
    <property type="entry name" value="CONSERVED PROTEIN"/>
    <property type="match status" value="1"/>
</dbReference>
<accession>A0ABW4PUH0</accession>
<comment type="caution">
    <text evidence="2">The sequence shown here is derived from an EMBL/GenBank/DDBJ whole genome shotgun (WGS) entry which is preliminary data.</text>
</comment>
<dbReference type="PANTHER" id="PTHR35908">
    <property type="entry name" value="HYPOTHETICAL FUSION PROTEIN"/>
    <property type="match status" value="1"/>
</dbReference>
<feature type="domain" description="Glyoxalase-like" evidence="1">
    <location>
        <begin position="84"/>
        <end position="184"/>
    </location>
</feature>
<dbReference type="InterPro" id="IPR041581">
    <property type="entry name" value="Glyoxalase_6"/>
</dbReference>
<dbReference type="InterPro" id="IPR029068">
    <property type="entry name" value="Glyas_Bleomycin-R_OHBP_Dase"/>
</dbReference>
<gene>
    <name evidence="2" type="ORF">ACFSDA_02945</name>
</gene>
<dbReference type="Pfam" id="PF18029">
    <property type="entry name" value="Glyoxalase_6"/>
    <property type="match status" value="1"/>
</dbReference>
<dbReference type="Proteomes" id="UP001597280">
    <property type="component" value="Unassembled WGS sequence"/>
</dbReference>
<sequence>MHLENVVIDAVEPLVTGPAWEERLGTERLTTLPEGVETRIHLPGEAFLDLCMIAVPEAEEEPERLHLVLGPGEQGRERLEEIRLESADVPRDLAFWTWLSAWEPEADGLRHPSGEGPLLRLVPESAPAGPLKNRAHLDMRLAPGEEPEAAAAELVRRGGREVTEDPTLPWRVFEDPSGNVLCLLPAPAPGS</sequence>